<gene>
    <name evidence="1" type="ORF">GLOINDRAFT_83901</name>
</gene>
<name>U9US89_RHIID</name>
<dbReference type="EMBL" id="KI275487">
    <property type="protein sequence ID" value="ESA22557.1"/>
    <property type="molecule type" value="Genomic_DNA"/>
</dbReference>
<sequence>MRTWVQKLGDAYMHWFSGNWMLQDCKDREHHQTTLSLPKGASEKDLLEHEFDRTGYFPSIVSRLGIVQGVHKFLEWDTEVYTVNEIFFALRTNGTNKLKLGYNVIFSQDFNEVT</sequence>
<reference evidence="1" key="1">
    <citation type="submission" date="2013-07" db="EMBL/GenBank/DDBJ databases">
        <title>The genome of an arbuscular mycorrhizal fungus provides insights into the evolution of the oldest plant symbiosis.</title>
        <authorList>
            <consortium name="DOE Joint Genome Institute"/>
            <person name="Tisserant E."/>
            <person name="Malbreil M."/>
            <person name="Kuo A."/>
            <person name="Kohler A."/>
            <person name="Symeonidi A."/>
            <person name="Balestrini R."/>
            <person name="Charron P."/>
            <person name="Duensing N."/>
            <person name="Frei-dit-Frey N."/>
            <person name="Gianinazzi-Pearson V."/>
            <person name="Gilbert B."/>
            <person name="Handa Y."/>
            <person name="Hijri M."/>
            <person name="Kaul R."/>
            <person name="Kawaguchi M."/>
            <person name="Krajinski F."/>
            <person name="Lammers P."/>
            <person name="Lapierre D."/>
            <person name="Masclaux F.G."/>
            <person name="Murat C."/>
            <person name="Morin E."/>
            <person name="Ndikumana S."/>
            <person name="Pagni M."/>
            <person name="Petitpierre D."/>
            <person name="Requena N."/>
            <person name="Rosikiewicz P."/>
            <person name="Riley R."/>
            <person name="Saito K."/>
            <person name="San Clemente H."/>
            <person name="Shapiro H."/>
            <person name="van Tuinen D."/>
            <person name="Becard G."/>
            <person name="Bonfante P."/>
            <person name="Paszkowski U."/>
            <person name="Shachar-Hill Y."/>
            <person name="Young J.P."/>
            <person name="Sanders I.R."/>
            <person name="Henrissat B."/>
            <person name="Rensing S.A."/>
            <person name="Grigoriev I.V."/>
            <person name="Corradi N."/>
            <person name="Roux C."/>
            <person name="Martin F."/>
        </authorList>
    </citation>
    <scope>NUCLEOTIDE SEQUENCE</scope>
    <source>
        <strain evidence="1">DAOM 197198</strain>
    </source>
</reference>
<evidence type="ECO:0000313" key="1">
    <source>
        <dbReference type="EMBL" id="ESA22557.1"/>
    </source>
</evidence>
<dbReference type="AlphaFoldDB" id="U9US89"/>
<accession>U9US89</accession>
<proteinExistence type="predicted"/>
<dbReference type="HOGENOM" id="CLU_2122328_0_0_1"/>
<organism evidence="1">
    <name type="scientific">Rhizophagus irregularis (strain DAOM 181602 / DAOM 197198 / MUCL 43194)</name>
    <name type="common">Arbuscular mycorrhizal fungus</name>
    <name type="synonym">Glomus intraradices</name>
    <dbReference type="NCBI Taxonomy" id="747089"/>
    <lineage>
        <taxon>Eukaryota</taxon>
        <taxon>Fungi</taxon>
        <taxon>Fungi incertae sedis</taxon>
        <taxon>Mucoromycota</taxon>
        <taxon>Glomeromycotina</taxon>
        <taxon>Glomeromycetes</taxon>
        <taxon>Glomerales</taxon>
        <taxon>Glomeraceae</taxon>
        <taxon>Rhizophagus</taxon>
    </lineage>
</organism>
<protein>
    <submittedName>
        <fullName evidence="1">Uncharacterized protein</fullName>
    </submittedName>
</protein>